<evidence type="ECO:0000256" key="1">
    <source>
        <dbReference type="SAM" id="Phobius"/>
    </source>
</evidence>
<dbReference type="AlphaFoldDB" id="A0A6N7Q1U0"/>
<keyword evidence="1" id="KW-1133">Transmembrane helix</keyword>
<dbReference type="EMBL" id="WJIE01000028">
    <property type="protein sequence ID" value="MRG98288.1"/>
    <property type="molecule type" value="Genomic_DNA"/>
</dbReference>
<reference evidence="2 3" key="1">
    <citation type="submission" date="2019-10" db="EMBL/GenBank/DDBJ databases">
        <title>A soil myxobacterium in the family Polyangiaceae.</title>
        <authorList>
            <person name="Li Y."/>
            <person name="Wang J."/>
        </authorList>
    </citation>
    <scope>NUCLEOTIDE SEQUENCE [LARGE SCALE GENOMIC DNA]</scope>
    <source>
        <strain evidence="2 3">DSM 14734</strain>
    </source>
</reference>
<dbReference type="OrthoDB" id="9831432at2"/>
<keyword evidence="1" id="KW-0472">Membrane</keyword>
<accession>A0A6N7Q1U0</accession>
<evidence type="ECO:0000313" key="3">
    <source>
        <dbReference type="Proteomes" id="UP000440224"/>
    </source>
</evidence>
<keyword evidence="3" id="KW-1185">Reference proteome</keyword>
<organism evidence="2 3">
    <name type="scientific">Polyangium spumosum</name>
    <dbReference type="NCBI Taxonomy" id="889282"/>
    <lineage>
        <taxon>Bacteria</taxon>
        <taxon>Pseudomonadati</taxon>
        <taxon>Myxococcota</taxon>
        <taxon>Polyangia</taxon>
        <taxon>Polyangiales</taxon>
        <taxon>Polyangiaceae</taxon>
        <taxon>Polyangium</taxon>
    </lineage>
</organism>
<feature type="transmembrane region" description="Helical" evidence="1">
    <location>
        <begin position="21"/>
        <end position="42"/>
    </location>
</feature>
<proteinExistence type="predicted"/>
<protein>
    <submittedName>
        <fullName evidence="2">Uncharacterized protein</fullName>
    </submittedName>
</protein>
<evidence type="ECO:0000313" key="2">
    <source>
        <dbReference type="EMBL" id="MRG98288.1"/>
    </source>
</evidence>
<gene>
    <name evidence="2" type="ORF">GF068_41210</name>
</gene>
<comment type="caution">
    <text evidence="2">The sequence shown here is derived from an EMBL/GenBank/DDBJ whole genome shotgun (WGS) entry which is preliminary data.</text>
</comment>
<dbReference type="RefSeq" id="WP_153825060.1">
    <property type="nucleotide sequence ID" value="NZ_WJIE01000028.1"/>
</dbReference>
<keyword evidence="1" id="KW-0812">Transmembrane</keyword>
<sequence length="160" mass="16910">MHPACAQAGPAPPPPQKSTPIPWALVLAGGFIWLGSCVLVVVGGASSKGKTEPAATEVSTTTTSPARDARTLCDKLRTAHGAGTCIQTANGFGLSVDNTVMVPQCRTEEEYRAVEPRKKEKELVFVGSERSWCFVVMMNLGGQAVPEPLVAKTRKAVAEF</sequence>
<name>A0A6N7Q1U0_9BACT</name>
<dbReference type="Proteomes" id="UP000440224">
    <property type="component" value="Unassembled WGS sequence"/>
</dbReference>